<keyword evidence="2" id="KW-0539">Nucleus</keyword>
<sequence>MAGPQMEDSALDMVTCEDDGEDEEGIQNGAEEDEECQEIIEPAEVKAEPAEQSDRLTPQEEEMEEEAEACAVESDECSQKKYHWMEEHLREDEKQGRTYHEYNERTFCDRFIQSLLSHEEVAPKDLSELVVCLDIFTCDLQFKMDTDRFGGRPFLNYTFPSLWSGSRATHGVTNGKVYFEIKRTVNLPLRDGFSEFPLLRVGWSVGQSGPQLGEDELSFAYDSRGFKASNSHFEIYGKTFREYDVIGCYADMEGASVELSFSKNGVDLGLAFVVEKSSLGDTALIPHVICKGCAFQVNFGKKLQPWHQPRSGFKYLQDMTSQELRRTSPVPKSIEECEVVMMIGLPGSGKTTWVKKHMQENPDKHYTHLCIDRLIPQLKTVGPEPFEENSKTRDRLIKEATQCLNHLMPIAGRRRGNYIIDQCTVHECAQKRKMKCFGHFIRKAVVVAPEEEEWKRRLALRKEEGEIYPESILLNMAAHFKFPRKRKIHLESILCSERSYEESAAEVWNRKKEAFEKLGPIQKDTTRNTFKEISKPHPYHRPSQIQQRPRTKGGFPNFRGPHSPQQNRFIAPRNYNLQYRELQGFHNFRGPHPPQQDRFMAPQNYNLPYREVQDWQDFSGRPPYWNYNEWNY</sequence>
<dbReference type="GO" id="GO:0003723">
    <property type="term" value="F:RNA binding"/>
    <property type="evidence" value="ECO:0007669"/>
    <property type="project" value="TreeGrafter"/>
</dbReference>
<dbReference type="InterPro" id="IPR003877">
    <property type="entry name" value="SPRY_dom"/>
</dbReference>
<dbReference type="GO" id="GO:0005634">
    <property type="term" value="C:nucleus"/>
    <property type="evidence" value="ECO:0007669"/>
    <property type="project" value="UniProtKB-SubCell"/>
</dbReference>
<dbReference type="InterPro" id="IPR013320">
    <property type="entry name" value="ConA-like_dom_sf"/>
</dbReference>
<keyword evidence="6" id="KW-1185">Reference proteome</keyword>
<evidence type="ECO:0000256" key="1">
    <source>
        <dbReference type="ARBA" id="ARBA00004123"/>
    </source>
</evidence>
<comment type="subcellular location">
    <subcellularLocation>
        <location evidence="1">Nucleus</location>
    </subcellularLocation>
</comment>
<evidence type="ECO:0000259" key="4">
    <source>
        <dbReference type="PROSITE" id="PS50188"/>
    </source>
</evidence>
<dbReference type="PANTHER" id="PTHR12381">
    <property type="entry name" value="HETEROGENEOUS NUCLEAR RIBONUCLEOPROTEIN U FAMILY MEMBER"/>
    <property type="match status" value="1"/>
</dbReference>
<dbReference type="EMBL" id="OW240923">
    <property type="protein sequence ID" value="CAH2325119.1"/>
    <property type="molecule type" value="Genomic_DNA"/>
</dbReference>
<dbReference type="InterPro" id="IPR043136">
    <property type="entry name" value="B30.2/SPRY_sf"/>
</dbReference>
<dbReference type="CDD" id="cd12884">
    <property type="entry name" value="SPRY_hnRNP"/>
    <property type="match status" value="1"/>
</dbReference>
<dbReference type="AlphaFoldDB" id="A0AAD1TIG3"/>
<dbReference type="Gene3D" id="2.60.120.920">
    <property type="match status" value="1"/>
</dbReference>
<evidence type="ECO:0000313" key="5">
    <source>
        <dbReference type="EMBL" id="CAH2325119.1"/>
    </source>
</evidence>
<evidence type="ECO:0000256" key="2">
    <source>
        <dbReference type="ARBA" id="ARBA00023242"/>
    </source>
</evidence>
<reference evidence="5" key="1">
    <citation type="submission" date="2022-03" db="EMBL/GenBank/DDBJ databases">
        <authorList>
            <person name="Alioto T."/>
            <person name="Alioto T."/>
            <person name="Gomez Garrido J."/>
        </authorList>
    </citation>
    <scope>NUCLEOTIDE SEQUENCE</scope>
</reference>
<dbReference type="InterPro" id="IPR001870">
    <property type="entry name" value="B30.2/SPRY"/>
</dbReference>
<dbReference type="SUPFAM" id="SSF52540">
    <property type="entry name" value="P-loop containing nucleoside triphosphate hydrolases"/>
    <property type="match status" value="1"/>
</dbReference>
<dbReference type="PANTHER" id="PTHR12381:SF66">
    <property type="entry name" value="HETEROGENEOUS NUCLEAR RIBONUCLEOPROTEIN U-LIKE PROTEIN 2"/>
    <property type="match status" value="1"/>
</dbReference>
<dbReference type="Gene3D" id="3.40.50.300">
    <property type="entry name" value="P-loop containing nucleotide triphosphate hydrolases"/>
    <property type="match status" value="1"/>
</dbReference>
<feature type="compositionally biased region" description="Acidic residues" evidence="3">
    <location>
        <begin position="15"/>
        <end position="38"/>
    </location>
</feature>
<evidence type="ECO:0000313" key="6">
    <source>
        <dbReference type="Proteomes" id="UP001295444"/>
    </source>
</evidence>
<dbReference type="InterPro" id="IPR027417">
    <property type="entry name" value="P-loop_NTPase"/>
</dbReference>
<dbReference type="PROSITE" id="PS50188">
    <property type="entry name" value="B302_SPRY"/>
    <property type="match status" value="1"/>
</dbReference>
<dbReference type="SMART" id="SM00449">
    <property type="entry name" value="SPRY"/>
    <property type="match status" value="1"/>
</dbReference>
<evidence type="ECO:0000256" key="3">
    <source>
        <dbReference type="SAM" id="MobiDB-lite"/>
    </source>
</evidence>
<feature type="region of interest" description="Disordered" evidence="3">
    <location>
        <begin position="534"/>
        <end position="567"/>
    </location>
</feature>
<gene>
    <name evidence="5" type="ORF">PECUL_23A044994</name>
</gene>
<organism evidence="5 6">
    <name type="scientific">Pelobates cultripes</name>
    <name type="common">Western spadefoot toad</name>
    <dbReference type="NCBI Taxonomy" id="61616"/>
    <lineage>
        <taxon>Eukaryota</taxon>
        <taxon>Metazoa</taxon>
        <taxon>Chordata</taxon>
        <taxon>Craniata</taxon>
        <taxon>Vertebrata</taxon>
        <taxon>Euteleostomi</taxon>
        <taxon>Amphibia</taxon>
        <taxon>Batrachia</taxon>
        <taxon>Anura</taxon>
        <taxon>Pelobatoidea</taxon>
        <taxon>Pelobatidae</taxon>
        <taxon>Pelobates</taxon>
    </lineage>
</organism>
<dbReference type="Pfam" id="PF13671">
    <property type="entry name" value="AAA_33"/>
    <property type="match status" value="1"/>
</dbReference>
<dbReference type="GO" id="GO:0000380">
    <property type="term" value="P:alternative mRNA splicing, via spliceosome"/>
    <property type="evidence" value="ECO:0007669"/>
    <property type="project" value="TreeGrafter"/>
</dbReference>
<feature type="compositionally biased region" description="Basic and acidic residues" evidence="3">
    <location>
        <begin position="43"/>
        <end position="58"/>
    </location>
</feature>
<protein>
    <submittedName>
        <fullName evidence="5">Heterogeneous nuclear ribonucleo U 2</fullName>
    </submittedName>
</protein>
<dbReference type="InterPro" id="IPR035778">
    <property type="entry name" value="SPRY_hnRNP_U"/>
</dbReference>
<dbReference type="Pfam" id="PF00622">
    <property type="entry name" value="SPRY"/>
    <property type="match status" value="1"/>
</dbReference>
<feature type="region of interest" description="Disordered" evidence="3">
    <location>
        <begin position="1"/>
        <end position="63"/>
    </location>
</feature>
<accession>A0AAD1TIG3</accession>
<proteinExistence type="predicted"/>
<dbReference type="Proteomes" id="UP001295444">
    <property type="component" value="Chromosome 12"/>
</dbReference>
<name>A0AAD1TIG3_PELCU</name>
<dbReference type="SUPFAM" id="SSF49899">
    <property type="entry name" value="Concanavalin A-like lectins/glucanases"/>
    <property type="match status" value="1"/>
</dbReference>
<feature type="domain" description="B30.2/SPRY" evidence="4">
    <location>
        <begin position="111"/>
        <end position="304"/>
    </location>
</feature>